<sequence>MSRKLSPECRWSSAVRDTTLSPASVLRPLQVGAAGMLVVLGMTGCAGSPVALEMGPDAVVVDVRTPAEFASGHLEGAVNIDLHSTTFADEVAELDAGIDYVVYCQSGSRSAQAAATMADADLNVEDAGAIEDAASSTGLPIVP</sequence>
<feature type="domain" description="Rhodanese" evidence="1">
    <location>
        <begin position="54"/>
        <end position="143"/>
    </location>
</feature>
<evidence type="ECO:0000313" key="2">
    <source>
        <dbReference type="EMBL" id="SBS71759.1"/>
    </source>
</evidence>
<dbReference type="PANTHER" id="PTHR45431">
    <property type="entry name" value="RHODANESE-LIKE DOMAIN-CONTAINING PROTEIN 15, CHLOROPLASTIC"/>
    <property type="match status" value="1"/>
</dbReference>
<dbReference type="SMART" id="SM00450">
    <property type="entry name" value="RHOD"/>
    <property type="match status" value="1"/>
</dbReference>
<protein>
    <submittedName>
        <fullName evidence="2">Rhodanese domain protein (Modular protein)</fullName>
    </submittedName>
</protein>
<name>A0A1Y5P365_9MICO</name>
<dbReference type="InterPro" id="IPR052367">
    <property type="entry name" value="Thiosulfate_ST/Rhodanese-like"/>
</dbReference>
<dbReference type="PANTHER" id="PTHR45431:SF3">
    <property type="entry name" value="RHODANESE-LIKE DOMAIN-CONTAINING PROTEIN 15, CHLOROPLASTIC"/>
    <property type="match status" value="1"/>
</dbReference>
<dbReference type="InterPro" id="IPR001763">
    <property type="entry name" value="Rhodanese-like_dom"/>
</dbReference>
<reference evidence="2" key="1">
    <citation type="submission" date="2016-03" db="EMBL/GenBank/DDBJ databases">
        <authorList>
            <person name="Ploux O."/>
        </authorList>
    </citation>
    <scope>NUCLEOTIDE SEQUENCE</scope>
    <source>
        <strain evidence="2">UC1</strain>
    </source>
</reference>
<accession>A0A1Y5P365</accession>
<dbReference type="SUPFAM" id="SSF52821">
    <property type="entry name" value="Rhodanese/Cell cycle control phosphatase"/>
    <property type="match status" value="1"/>
</dbReference>
<evidence type="ECO:0000259" key="1">
    <source>
        <dbReference type="PROSITE" id="PS50206"/>
    </source>
</evidence>
<dbReference type="Gene3D" id="3.40.250.10">
    <property type="entry name" value="Rhodanese-like domain"/>
    <property type="match status" value="1"/>
</dbReference>
<dbReference type="CDD" id="cd00158">
    <property type="entry name" value="RHOD"/>
    <property type="match status" value="1"/>
</dbReference>
<dbReference type="RefSeq" id="WP_366208647.1">
    <property type="nucleotide sequence ID" value="NZ_FLQR01000006.1"/>
</dbReference>
<proteinExistence type="predicted"/>
<organism evidence="2">
    <name type="scientific">uncultured Microbacterium sp</name>
    <dbReference type="NCBI Taxonomy" id="191216"/>
    <lineage>
        <taxon>Bacteria</taxon>
        <taxon>Bacillati</taxon>
        <taxon>Actinomycetota</taxon>
        <taxon>Actinomycetes</taxon>
        <taxon>Micrococcales</taxon>
        <taxon>Microbacteriaceae</taxon>
        <taxon>Microbacterium</taxon>
        <taxon>environmental samples</taxon>
    </lineage>
</organism>
<dbReference type="Pfam" id="PF00581">
    <property type="entry name" value="Rhodanese"/>
    <property type="match status" value="1"/>
</dbReference>
<dbReference type="AlphaFoldDB" id="A0A1Y5P365"/>
<dbReference type="EMBL" id="FLQR01000006">
    <property type="protein sequence ID" value="SBS71759.1"/>
    <property type="molecule type" value="Genomic_DNA"/>
</dbReference>
<dbReference type="InterPro" id="IPR036873">
    <property type="entry name" value="Rhodanese-like_dom_sf"/>
</dbReference>
<gene>
    <name evidence="2" type="ORF">MIPYR_20203</name>
</gene>
<dbReference type="PROSITE" id="PS50206">
    <property type="entry name" value="RHODANESE_3"/>
    <property type="match status" value="1"/>
</dbReference>